<reference evidence="2" key="2">
    <citation type="submission" date="2024-03" db="EMBL/GenBank/DDBJ databases">
        <authorList>
            <person name="Bromfield E.S.P."/>
            <person name="Cloutier S."/>
        </authorList>
    </citation>
    <scope>NUCLEOTIDE SEQUENCE</scope>
    <source>
        <strain evidence="2">5S5</strain>
    </source>
</reference>
<evidence type="ECO:0000313" key="3">
    <source>
        <dbReference type="Proteomes" id="UP001432046"/>
    </source>
</evidence>
<dbReference type="EMBL" id="CP147711">
    <property type="protein sequence ID" value="WXC82188.1"/>
    <property type="molecule type" value="Genomic_DNA"/>
</dbReference>
<proteinExistence type="predicted"/>
<sequence length="251" mass="26984">MLEKLFGKPVPRKLSTTVVAAAASLVLAVNGSQRLGAQVVVFDPSNYSQNILTAARALDQINNQIKSLENQAQMLINGARNLTSLPSSVVGQLTSRINEINSLIAQAQGISFDVQKTQSDFERLYPRQYTAAVSSDRMVQDATARWDNTYQALKQTLVTQATIASALDQDGQTLRTLMANSSGAVGSLQAQQSGNELLALQVKQSLQAQALVATQARAEALRTVEQQASAAAARERFTRFIGDGRAYTGGR</sequence>
<evidence type="ECO:0000256" key="1">
    <source>
        <dbReference type="SAM" id="Coils"/>
    </source>
</evidence>
<feature type="coiled-coil region" evidence="1">
    <location>
        <begin position="51"/>
        <end position="78"/>
    </location>
</feature>
<keyword evidence="1" id="KW-0175">Coiled coil</keyword>
<dbReference type="RefSeq" id="WP_338834535.1">
    <property type="nucleotide sequence ID" value="NZ_CP147711.1"/>
</dbReference>
<accession>A0ABZ2P5X9</accession>
<protein>
    <submittedName>
        <fullName evidence="2">P-type conjugative transfer protein TrbJ</fullName>
    </submittedName>
</protein>
<dbReference type="InterPro" id="IPR014147">
    <property type="entry name" value="T4SS_TrbJ"/>
</dbReference>
<dbReference type="NCBIfam" id="NF010448">
    <property type="entry name" value="PRK13874.1"/>
    <property type="match status" value="1"/>
</dbReference>
<dbReference type="NCBIfam" id="TIGR02780">
    <property type="entry name" value="TrbJ_Ti"/>
    <property type="match status" value="1"/>
</dbReference>
<dbReference type="Proteomes" id="UP001432046">
    <property type="component" value="Chromosome"/>
</dbReference>
<gene>
    <name evidence="2" type="primary">trbJ</name>
    <name evidence="2" type="ORF">WDK88_11665</name>
</gene>
<keyword evidence="3" id="KW-1185">Reference proteome</keyword>
<reference evidence="2" key="1">
    <citation type="journal article" date="2021" name="Int. J. Syst. Evol. Microbiol.">
        <title>Bradyrhizobium septentrionale sp. nov. (sv. septentrionale) and Bradyrhizobium quebecense sp. nov. (sv. septentrionale) associated with legumes native to Canada possess rearranged symbiosis genes and numerous insertion sequences.</title>
        <authorList>
            <person name="Bromfield E.S.P."/>
            <person name="Cloutier S."/>
        </authorList>
    </citation>
    <scope>NUCLEOTIDE SEQUENCE</scope>
    <source>
        <strain evidence="2">5S5</strain>
    </source>
</reference>
<organism evidence="2 3">
    <name type="scientific">Bradyrhizobium septentrionale</name>
    <dbReference type="NCBI Taxonomy" id="1404411"/>
    <lineage>
        <taxon>Bacteria</taxon>
        <taxon>Pseudomonadati</taxon>
        <taxon>Pseudomonadota</taxon>
        <taxon>Alphaproteobacteria</taxon>
        <taxon>Hyphomicrobiales</taxon>
        <taxon>Nitrobacteraceae</taxon>
        <taxon>Bradyrhizobium</taxon>
    </lineage>
</organism>
<evidence type="ECO:0000313" key="2">
    <source>
        <dbReference type="EMBL" id="WXC82188.1"/>
    </source>
</evidence>
<name>A0ABZ2P5X9_9BRAD</name>